<dbReference type="PRINTS" id="PR00385">
    <property type="entry name" value="P450"/>
</dbReference>
<name>A0A395NK63_TRIAR</name>
<dbReference type="Gene3D" id="1.10.630.10">
    <property type="entry name" value="Cytochrome P450"/>
    <property type="match status" value="1"/>
</dbReference>
<dbReference type="CDD" id="cd11061">
    <property type="entry name" value="CYP67-like"/>
    <property type="match status" value="1"/>
</dbReference>
<dbReference type="SUPFAM" id="SSF48264">
    <property type="entry name" value="Cytochrome P450"/>
    <property type="match status" value="1"/>
</dbReference>
<dbReference type="InterPro" id="IPR050121">
    <property type="entry name" value="Cytochrome_P450_monoxygenase"/>
</dbReference>
<dbReference type="PRINTS" id="PR00463">
    <property type="entry name" value="EP450I"/>
</dbReference>
<evidence type="ECO:0000313" key="5">
    <source>
        <dbReference type="EMBL" id="RFU76304.1"/>
    </source>
</evidence>
<dbReference type="STRING" id="490622.A0A395NK63"/>
<reference evidence="5 6" key="1">
    <citation type="journal article" date="2018" name="PLoS Pathog.">
        <title>Evolution of structural diversity of trichothecenes, a family of toxins produced by plant pathogenic and entomopathogenic fungi.</title>
        <authorList>
            <person name="Proctor R.H."/>
            <person name="McCormick S.P."/>
            <person name="Kim H.S."/>
            <person name="Cardoza R.E."/>
            <person name="Stanley A.M."/>
            <person name="Lindo L."/>
            <person name="Kelly A."/>
            <person name="Brown D.W."/>
            <person name="Lee T."/>
            <person name="Vaughan M.M."/>
            <person name="Alexander N.J."/>
            <person name="Busman M."/>
            <person name="Gutierrez S."/>
        </authorList>
    </citation>
    <scope>NUCLEOTIDE SEQUENCE [LARGE SCALE GENOMIC DNA]</scope>
    <source>
        <strain evidence="5 6">IBT 40837</strain>
    </source>
</reference>
<keyword evidence="1 4" id="KW-0349">Heme</keyword>
<dbReference type="Proteomes" id="UP000266272">
    <property type="component" value="Unassembled WGS sequence"/>
</dbReference>
<dbReference type="InterPro" id="IPR036396">
    <property type="entry name" value="Cyt_P450_sf"/>
</dbReference>
<feature type="binding site" description="axial binding residue" evidence="4">
    <location>
        <position position="372"/>
    </location>
    <ligand>
        <name>heme</name>
        <dbReference type="ChEBI" id="CHEBI:30413"/>
    </ligand>
    <ligandPart>
        <name>Fe</name>
        <dbReference type="ChEBI" id="CHEBI:18248"/>
    </ligandPart>
</feature>
<evidence type="ECO:0000313" key="6">
    <source>
        <dbReference type="Proteomes" id="UP000266272"/>
    </source>
</evidence>
<dbReference type="GO" id="GO:0016705">
    <property type="term" value="F:oxidoreductase activity, acting on paired donors, with incorporation or reduction of molecular oxygen"/>
    <property type="evidence" value="ECO:0007669"/>
    <property type="project" value="InterPro"/>
</dbReference>
<dbReference type="EMBL" id="PXOA01000362">
    <property type="protein sequence ID" value="RFU76304.1"/>
    <property type="molecule type" value="Genomic_DNA"/>
</dbReference>
<keyword evidence="3 4" id="KW-0408">Iron</keyword>
<evidence type="ECO:0000256" key="1">
    <source>
        <dbReference type="ARBA" id="ARBA00022617"/>
    </source>
</evidence>
<comment type="cofactor">
    <cofactor evidence="4">
        <name>heme</name>
        <dbReference type="ChEBI" id="CHEBI:30413"/>
    </cofactor>
</comment>
<keyword evidence="6" id="KW-1185">Reference proteome</keyword>
<dbReference type="InterPro" id="IPR002401">
    <property type="entry name" value="Cyt_P450_E_grp-I"/>
</dbReference>
<dbReference type="GO" id="GO:0005506">
    <property type="term" value="F:iron ion binding"/>
    <property type="evidence" value="ECO:0007669"/>
    <property type="project" value="InterPro"/>
</dbReference>
<sequence>MKNAAKSVKTYDDIQHLHTKYGDIVRVGPRELSINRPSAISIIYEPPTRTTRSPWYAQVSNDVTKISLNSTRNLKAHKLRKKAWEKGLGFRALDVYAPRIKAKVDLLLSKIAEHSGQSIDMTEYAMFFGFDVMGDIDFHMLESESEHPAIRGVHQSMLAIGVLGTVPWLLSMISKVPGAAASFSRFTKWCHQQLQEKRKVAIETAMLKDQEPRDIVSWLLKALNEGKSSAPPGEIAIQEDARLLIIAGRLYFLARNPNSYQKLREAVEERFPGGMSAWIYEKNIPYVDYVIQETLRLKPSVPGGLPRMVPHRGLMIDDIFIPGSTIVAVPTYTIQRDPRFWPDAHSFKPERWENLSTEKSPWIPFTRGQWACPGRNLAMMELRMVLSCIALQYDISFGERGIEESFDKDMMDTFTLTLPPLPLVFTPR</sequence>
<gene>
    <name evidence="5" type="ORF">TARUN_5947</name>
</gene>
<evidence type="ECO:0000256" key="4">
    <source>
        <dbReference type="PIRSR" id="PIRSR602401-1"/>
    </source>
</evidence>
<comment type="caution">
    <text evidence="5">The sequence shown here is derived from an EMBL/GenBank/DDBJ whole genome shotgun (WGS) entry which is preliminary data.</text>
</comment>
<dbReference type="Pfam" id="PF00067">
    <property type="entry name" value="p450"/>
    <property type="match status" value="1"/>
</dbReference>
<proteinExistence type="predicted"/>
<dbReference type="AlphaFoldDB" id="A0A395NK63"/>
<accession>A0A395NK63</accession>
<evidence type="ECO:0000256" key="2">
    <source>
        <dbReference type="ARBA" id="ARBA00022723"/>
    </source>
</evidence>
<dbReference type="GO" id="GO:0004497">
    <property type="term" value="F:monooxygenase activity"/>
    <property type="evidence" value="ECO:0007669"/>
    <property type="project" value="InterPro"/>
</dbReference>
<protein>
    <submittedName>
        <fullName evidence="5">Cytochrome p450</fullName>
    </submittedName>
</protein>
<dbReference type="OrthoDB" id="6692864at2759"/>
<evidence type="ECO:0000256" key="3">
    <source>
        <dbReference type="ARBA" id="ARBA00023004"/>
    </source>
</evidence>
<organism evidence="5 6">
    <name type="scientific">Trichoderma arundinaceum</name>
    <dbReference type="NCBI Taxonomy" id="490622"/>
    <lineage>
        <taxon>Eukaryota</taxon>
        <taxon>Fungi</taxon>
        <taxon>Dikarya</taxon>
        <taxon>Ascomycota</taxon>
        <taxon>Pezizomycotina</taxon>
        <taxon>Sordariomycetes</taxon>
        <taxon>Hypocreomycetidae</taxon>
        <taxon>Hypocreales</taxon>
        <taxon>Hypocreaceae</taxon>
        <taxon>Trichoderma</taxon>
    </lineage>
</organism>
<dbReference type="PANTHER" id="PTHR24305">
    <property type="entry name" value="CYTOCHROME P450"/>
    <property type="match status" value="1"/>
</dbReference>
<dbReference type="PANTHER" id="PTHR24305:SF78">
    <property type="entry name" value="P450, PUTATIVE (EUROFUNG)-RELATED"/>
    <property type="match status" value="1"/>
</dbReference>
<keyword evidence="2 4" id="KW-0479">Metal-binding</keyword>
<dbReference type="InterPro" id="IPR001128">
    <property type="entry name" value="Cyt_P450"/>
</dbReference>
<dbReference type="GO" id="GO:0020037">
    <property type="term" value="F:heme binding"/>
    <property type="evidence" value="ECO:0007669"/>
    <property type="project" value="InterPro"/>
</dbReference>